<dbReference type="InterPro" id="IPR021793">
    <property type="entry name" value="Oprl"/>
</dbReference>
<evidence type="ECO:0000313" key="3">
    <source>
        <dbReference type="Proteomes" id="UP000296468"/>
    </source>
</evidence>
<dbReference type="AlphaFoldDB" id="A0A4P7PHS1"/>
<accession>A0A4P7PHS1</accession>
<dbReference type="OrthoDB" id="6896758at2"/>
<protein>
    <submittedName>
        <fullName evidence="2">Outer membrane lipoprotein OprI</fullName>
    </submittedName>
</protein>
<feature type="compositionally biased region" description="Basic and acidic residues" evidence="1">
    <location>
        <begin position="68"/>
        <end position="86"/>
    </location>
</feature>
<dbReference type="Pfam" id="PF11839">
    <property type="entry name" value="Alanine_zipper"/>
    <property type="match status" value="1"/>
</dbReference>
<dbReference type="KEGG" id="pvk:EPZ47_16840"/>
<feature type="region of interest" description="Disordered" evidence="1">
    <location>
        <begin position="63"/>
        <end position="86"/>
    </location>
</feature>
<dbReference type="PROSITE" id="PS51257">
    <property type="entry name" value="PROKAR_LIPOPROTEIN"/>
    <property type="match status" value="1"/>
</dbReference>
<evidence type="ECO:0000313" key="2">
    <source>
        <dbReference type="EMBL" id="QBZ90307.1"/>
    </source>
</evidence>
<dbReference type="NCBIfam" id="NF040598">
    <property type="entry name" value="Ala_zip_lipo"/>
    <property type="match status" value="1"/>
</dbReference>
<keyword evidence="2" id="KW-0449">Lipoprotein</keyword>
<dbReference type="Proteomes" id="UP000296468">
    <property type="component" value="Chromosome"/>
</dbReference>
<proteinExistence type="predicted"/>
<reference evidence="2 3" key="1">
    <citation type="journal article" date="2019" name="Front. Microbiol.">
        <title>In silico and Genetic Analyses of Cyclic Lipopeptide Synthetic Gene Clusters in Pseudomonas sp. 11K1.</title>
        <authorList>
            <person name="Zhao H."/>
            <person name="Liu Y.P."/>
            <person name="Zhang L.Q."/>
        </authorList>
    </citation>
    <scope>NUCLEOTIDE SEQUENCE [LARGE SCALE GENOMIC DNA]</scope>
    <source>
        <strain evidence="2 3">11K1</strain>
    </source>
</reference>
<evidence type="ECO:0000256" key="1">
    <source>
        <dbReference type="SAM" id="MobiDB-lite"/>
    </source>
</evidence>
<organism evidence="2 3">
    <name type="scientific">Pseudomonas viciae</name>
    <dbReference type="NCBI Taxonomy" id="2505979"/>
    <lineage>
        <taxon>Bacteria</taxon>
        <taxon>Pseudomonadati</taxon>
        <taxon>Pseudomonadota</taxon>
        <taxon>Gammaproteobacteria</taxon>
        <taxon>Pseudomonadales</taxon>
        <taxon>Pseudomonadaceae</taxon>
        <taxon>Pseudomonas</taxon>
    </lineage>
</organism>
<dbReference type="EMBL" id="CP035088">
    <property type="protein sequence ID" value="QBZ90307.1"/>
    <property type="molecule type" value="Genomic_DNA"/>
</dbReference>
<gene>
    <name evidence="2" type="ORF">EPZ47_16840</name>
</gene>
<name>A0A4P7PHS1_9PSED</name>
<sequence length="86" mass="9661">MTMNRYFPVVLMSIFLATTAGCSHKHAQEIDARLESAENNAATARLRADEAYRKAEQAEIMAEQAQRTAEEATIRATRMTDKATRK</sequence>